<dbReference type="GO" id="GO:0050667">
    <property type="term" value="P:homocysteine metabolic process"/>
    <property type="evidence" value="ECO:0007669"/>
    <property type="project" value="TreeGrafter"/>
</dbReference>
<proteinExistence type="predicted"/>
<dbReference type="RefSeq" id="WP_012176378.1">
    <property type="nucleotide sequence ID" value="NC_009943.1"/>
</dbReference>
<dbReference type="GO" id="GO:0046653">
    <property type="term" value="P:tetrahydrofolate metabolic process"/>
    <property type="evidence" value="ECO:0007669"/>
    <property type="project" value="TreeGrafter"/>
</dbReference>
<name>A8ZYZ4_DESOH</name>
<dbReference type="Gene3D" id="1.10.1240.10">
    <property type="entry name" value="Methionine synthase domain"/>
    <property type="match status" value="1"/>
</dbReference>
<dbReference type="GO" id="GO:0005829">
    <property type="term" value="C:cytosol"/>
    <property type="evidence" value="ECO:0007669"/>
    <property type="project" value="TreeGrafter"/>
</dbReference>
<dbReference type="OrthoDB" id="5416681at2"/>
<dbReference type="HOGENOM" id="CLU_082102_1_0_7"/>
<dbReference type="EMBL" id="CP000859">
    <property type="protein sequence ID" value="ABW68767.1"/>
    <property type="molecule type" value="Genomic_DNA"/>
</dbReference>
<keyword evidence="1" id="KW-0479">Metal-binding</keyword>
<dbReference type="InterPro" id="IPR003759">
    <property type="entry name" value="Cbl-bd_cap"/>
</dbReference>
<reference evidence="5 6" key="1">
    <citation type="submission" date="2007-10" db="EMBL/GenBank/DDBJ databases">
        <title>Complete sequence of Desulfococcus oleovorans Hxd3.</title>
        <authorList>
            <consortium name="US DOE Joint Genome Institute"/>
            <person name="Copeland A."/>
            <person name="Lucas S."/>
            <person name="Lapidus A."/>
            <person name="Barry K."/>
            <person name="Glavina del Rio T."/>
            <person name="Dalin E."/>
            <person name="Tice H."/>
            <person name="Pitluck S."/>
            <person name="Kiss H."/>
            <person name="Brettin T."/>
            <person name="Bruce D."/>
            <person name="Detter J.C."/>
            <person name="Han C."/>
            <person name="Schmutz J."/>
            <person name="Larimer F."/>
            <person name="Land M."/>
            <person name="Hauser L."/>
            <person name="Kyrpides N."/>
            <person name="Kim E."/>
            <person name="Wawrik B."/>
            <person name="Richardson P."/>
        </authorList>
    </citation>
    <scope>NUCLEOTIDE SEQUENCE [LARGE SCALE GENOMIC DNA]</scope>
    <source>
        <strain evidence="6">DSM 6200 / JCM 39069 / Hxd3</strain>
    </source>
</reference>
<dbReference type="Pfam" id="PF02310">
    <property type="entry name" value="B12-binding"/>
    <property type="match status" value="1"/>
</dbReference>
<dbReference type="Gene3D" id="3.40.50.280">
    <property type="entry name" value="Cobalamin-binding domain"/>
    <property type="match status" value="1"/>
</dbReference>
<dbReference type="SUPFAM" id="SSF52242">
    <property type="entry name" value="Cobalamin (vitamin B12)-binding domain"/>
    <property type="match status" value="1"/>
</dbReference>
<dbReference type="PANTHER" id="PTHR45833">
    <property type="entry name" value="METHIONINE SYNTHASE"/>
    <property type="match status" value="1"/>
</dbReference>
<dbReference type="Proteomes" id="UP000008561">
    <property type="component" value="Chromosome"/>
</dbReference>
<dbReference type="InterPro" id="IPR036594">
    <property type="entry name" value="Meth_synthase_dom"/>
</dbReference>
<evidence type="ECO:0000313" key="5">
    <source>
        <dbReference type="EMBL" id="ABW68767.1"/>
    </source>
</evidence>
<gene>
    <name evidence="5" type="ordered locus">Dole_2964</name>
</gene>
<protein>
    <submittedName>
        <fullName evidence="5">Cobalamin B12-binding domain protein</fullName>
    </submittedName>
</protein>
<dbReference type="InterPro" id="IPR050554">
    <property type="entry name" value="Met_Synthase/Corrinoid"/>
</dbReference>
<dbReference type="AlphaFoldDB" id="A8ZYZ4"/>
<keyword evidence="2" id="KW-0170">Cobalt</keyword>
<keyword evidence="6" id="KW-1185">Reference proteome</keyword>
<dbReference type="GO" id="GO:0046872">
    <property type="term" value="F:metal ion binding"/>
    <property type="evidence" value="ECO:0007669"/>
    <property type="project" value="UniProtKB-KW"/>
</dbReference>
<dbReference type="eggNOG" id="COG5012">
    <property type="taxonomic scope" value="Bacteria"/>
</dbReference>
<dbReference type="SUPFAM" id="SSF47644">
    <property type="entry name" value="Methionine synthase domain"/>
    <property type="match status" value="1"/>
</dbReference>
<dbReference type="GO" id="GO:0031419">
    <property type="term" value="F:cobalamin binding"/>
    <property type="evidence" value="ECO:0007669"/>
    <property type="project" value="InterPro"/>
</dbReference>
<evidence type="ECO:0000256" key="2">
    <source>
        <dbReference type="ARBA" id="ARBA00023285"/>
    </source>
</evidence>
<sequence length="223" mass="23910">MNDQQLAALSSFREKFLGFDIDAIDREADGMLTAGVTVRQFLDTCMPIMAEVGERFEKGEYYLPHLVMAGEMFKTASRKIKGSVQAGESGPAIAEIVLGTPMGDIHDLGKDIFGVLAEASGFAVYNLGVDVPPEAFIARLEETGAAFLGLSSLLTTTFGTIEQIVALLDKKGLRKNTQVMLGGGATEQSLVEKLGVDFQTRDAYEGISFIKRLTDGEMKGGSA</sequence>
<dbReference type="Pfam" id="PF02607">
    <property type="entry name" value="B12-binding_2"/>
    <property type="match status" value="1"/>
</dbReference>
<evidence type="ECO:0000259" key="3">
    <source>
        <dbReference type="PROSITE" id="PS51332"/>
    </source>
</evidence>
<accession>A8ZYZ4</accession>
<dbReference type="STRING" id="96561.Dole_2964"/>
<dbReference type="SMART" id="SM01018">
    <property type="entry name" value="B12-binding_2"/>
    <property type="match status" value="1"/>
</dbReference>
<dbReference type="GO" id="GO:0008705">
    <property type="term" value="F:methionine synthase activity"/>
    <property type="evidence" value="ECO:0007669"/>
    <property type="project" value="TreeGrafter"/>
</dbReference>
<dbReference type="InterPro" id="IPR006158">
    <property type="entry name" value="Cobalamin-bd"/>
</dbReference>
<evidence type="ECO:0000313" key="6">
    <source>
        <dbReference type="Proteomes" id="UP000008561"/>
    </source>
</evidence>
<dbReference type="InterPro" id="IPR036724">
    <property type="entry name" value="Cobalamin-bd_sf"/>
</dbReference>
<dbReference type="PANTHER" id="PTHR45833:SF1">
    <property type="entry name" value="METHIONINE SYNTHASE"/>
    <property type="match status" value="1"/>
</dbReference>
<dbReference type="PROSITE" id="PS51337">
    <property type="entry name" value="B12_BINDING_NTER"/>
    <property type="match status" value="1"/>
</dbReference>
<dbReference type="KEGG" id="dol:Dole_2964"/>
<dbReference type="PROSITE" id="PS51332">
    <property type="entry name" value="B12_BINDING"/>
    <property type="match status" value="1"/>
</dbReference>
<feature type="domain" description="B12-binding" evidence="3">
    <location>
        <begin position="93"/>
        <end position="223"/>
    </location>
</feature>
<evidence type="ECO:0000259" key="4">
    <source>
        <dbReference type="PROSITE" id="PS51337"/>
    </source>
</evidence>
<evidence type="ECO:0000256" key="1">
    <source>
        <dbReference type="ARBA" id="ARBA00022723"/>
    </source>
</evidence>
<organism evidence="5 6">
    <name type="scientific">Desulfosudis oleivorans (strain DSM 6200 / JCM 39069 / Hxd3)</name>
    <name type="common">Desulfococcus oleovorans</name>
    <dbReference type="NCBI Taxonomy" id="96561"/>
    <lineage>
        <taxon>Bacteria</taxon>
        <taxon>Pseudomonadati</taxon>
        <taxon>Thermodesulfobacteriota</taxon>
        <taxon>Desulfobacteria</taxon>
        <taxon>Desulfobacterales</taxon>
        <taxon>Desulfosudaceae</taxon>
        <taxon>Desulfosudis</taxon>
    </lineage>
</organism>
<feature type="domain" description="B12-binding N-terminal" evidence="4">
    <location>
        <begin position="1"/>
        <end position="92"/>
    </location>
</feature>